<dbReference type="AlphaFoldDB" id="A0A1N6GEA9"/>
<sequence length="146" mass="16753">MKRWLSMAVLTLGLMLSGCGQEKLHIKSVRFVDVDRGSGLFDRAIEICFDKPVESEYWHRVIFMSKDGVKFEGEGIIKPLATAKDPRCQVKIIYMYINKNSPPNARVLVHDHIKQGNIAQLLIQLYPHKPESDKAVPMDEKLFRDL</sequence>
<evidence type="ECO:0000313" key="1">
    <source>
        <dbReference type="EMBL" id="SIO05853.1"/>
    </source>
</evidence>
<dbReference type="STRING" id="364032.SAMN05443662_1305"/>
<dbReference type="Proteomes" id="UP000198461">
    <property type="component" value="Unassembled WGS sequence"/>
</dbReference>
<dbReference type="OrthoDB" id="5612279at2"/>
<keyword evidence="2" id="KW-1185">Reference proteome</keyword>
<protein>
    <recommendedName>
        <fullName evidence="3">Lipoprotein</fullName>
    </recommendedName>
</protein>
<gene>
    <name evidence="1" type="ORF">SAMN05443662_1305</name>
</gene>
<dbReference type="RefSeq" id="WP_074201585.1">
    <property type="nucleotide sequence ID" value="NZ_FSRE01000003.1"/>
</dbReference>
<name>A0A1N6GEA9_9GAMM</name>
<organism evidence="1 2">
    <name type="scientific">Sulfurivirga caldicuralii</name>
    <dbReference type="NCBI Taxonomy" id="364032"/>
    <lineage>
        <taxon>Bacteria</taxon>
        <taxon>Pseudomonadati</taxon>
        <taxon>Pseudomonadota</taxon>
        <taxon>Gammaproteobacteria</taxon>
        <taxon>Thiotrichales</taxon>
        <taxon>Piscirickettsiaceae</taxon>
        <taxon>Sulfurivirga</taxon>
    </lineage>
</organism>
<accession>A0A1N6GEA9</accession>
<reference evidence="1 2" key="1">
    <citation type="submission" date="2016-11" db="EMBL/GenBank/DDBJ databases">
        <authorList>
            <person name="Jaros S."/>
            <person name="Januszkiewicz K."/>
            <person name="Wedrychowicz H."/>
        </authorList>
    </citation>
    <scope>NUCLEOTIDE SEQUENCE [LARGE SCALE GENOMIC DNA]</scope>
    <source>
        <strain evidence="1 2">DSM 17737</strain>
    </source>
</reference>
<evidence type="ECO:0000313" key="2">
    <source>
        <dbReference type="Proteomes" id="UP000198461"/>
    </source>
</evidence>
<proteinExistence type="predicted"/>
<evidence type="ECO:0008006" key="3">
    <source>
        <dbReference type="Google" id="ProtNLM"/>
    </source>
</evidence>
<dbReference type="EMBL" id="FSRE01000003">
    <property type="protein sequence ID" value="SIO05853.1"/>
    <property type="molecule type" value="Genomic_DNA"/>
</dbReference>
<dbReference type="PROSITE" id="PS51257">
    <property type="entry name" value="PROKAR_LIPOPROTEIN"/>
    <property type="match status" value="1"/>
</dbReference>